<dbReference type="GeneTree" id="ENSGT00940000159589"/>
<keyword evidence="3" id="KW-0493">Microtubule</keyword>
<feature type="repeat" description="WD" evidence="5">
    <location>
        <begin position="607"/>
        <end position="648"/>
    </location>
</feature>
<evidence type="ECO:0008006" key="12">
    <source>
        <dbReference type="Google" id="ProtNLM"/>
    </source>
</evidence>
<dbReference type="Ensembl" id="ENSDCDT00010007835.1">
    <property type="protein sequence ID" value="ENSDCDP00010007461.1"/>
    <property type="gene ID" value="ENSDCDG00010001868.1"/>
</dbReference>
<feature type="repeat" description="WD" evidence="5">
    <location>
        <begin position="524"/>
        <end position="556"/>
    </location>
</feature>
<proteinExistence type="inferred from homology"/>
<evidence type="ECO:0000256" key="2">
    <source>
        <dbReference type="ARBA" id="ARBA00022574"/>
    </source>
</evidence>
<keyword evidence="7" id="KW-1133">Transmembrane helix</keyword>
<evidence type="ECO:0000256" key="1">
    <source>
        <dbReference type="ARBA" id="ARBA00006489"/>
    </source>
</evidence>
<dbReference type="PANTHER" id="PTHR13720">
    <property type="entry name" value="WD-40 REPEAT PROTEIN"/>
    <property type="match status" value="1"/>
</dbReference>
<keyword evidence="11" id="KW-1185">Reference proteome</keyword>
<dbReference type="GO" id="GO:0005874">
    <property type="term" value="C:microtubule"/>
    <property type="evidence" value="ECO:0007669"/>
    <property type="project" value="UniProtKB-KW"/>
</dbReference>
<keyword evidence="4" id="KW-0677">Repeat</keyword>
<dbReference type="GO" id="GO:0030496">
    <property type="term" value="C:midbody"/>
    <property type="evidence" value="ECO:0007669"/>
    <property type="project" value="UniProtKB-SubCell"/>
</dbReference>
<accession>A0AAY4AJG5</accession>
<keyword evidence="7" id="KW-0472">Membrane</keyword>
<evidence type="ECO:0000259" key="9">
    <source>
        <dbReference type="Pfam" id="PF23414"/>
    </source>
</evidence>
<feature type="repeat" description="WD" evidence="5">
    <location>
        <begin position="653"/>
        <end position="686"/>
    </location>
</feature>
<gene>
    <name evidence="10" type="primary">EML3</name>
</gene>
<name>A0AAY4AJG5_9TELE</name>
<dbReference type="SUPFAM" id="SSF50998">
    <property type="entry name" value="Quinoprotein alcohol dehydrogenase-like"/>
    <property type="match status" value="2"/>
</dbReference>
<feature type="domain" description="EML-like second beta-propeller" evidence="9">
    <location>
        <begin position="531"/>
        <end position="800"/>
    </location>
</feature>
<dbReference type="Pfam" id="PF23409">
    <property type="entry name" value="Beta-prop_EML"/>
    <property type="match status" value="1"/>
</dbReference>
<evidence type="ECO:0000256" key="3">
    <source>
        <dbReference type="ARBA" id="ARBA00022701"/>
    </source>
</evidence>
<feature type="transmembrane region" description="Helical" evidence="7">
    <location>
        <begin position="228"/>
        <end position="248"/>
    </location>
</feature>
<dbReference type="Proteomes" id="UP000694580">
    <property type="component" value="Chromosome 1"/>
</dbReference>
<dbReference type="InterPro" id="IPR001680">
    <property type="entry name" value="WD40_rpt"/>
</dbReference>
<evidence type="ECO:0000256" key="5">
    <source>
        <dbReference type="PROSITE-ProRule" id="PRU00221"/>
    </source>
</evidence>
<dbReference type="GO" id="GO:0072686">
    <property type="term" value="C:mitotic spindle"/>
    <property type="evidence" value="ECO:0007669"/>
    <property type="project" value="TreeGrafter"/>
</dbReference>
<dbReference type="PROSITE" id="PS50082">
    <property type="entry name" value="WD_REPEATS_2"/>
    <property type="match status" value="3"/>
</dbReference>
<evidence type="ECO:0000313" key="10">
    <source>
        <dbReference type="Ensembl" id="ENSDCDP00010007461.1"/>
    </source>
</evidence>
<dbReference type="Gene3D" id="2.130.10.10">
    <property type="entry name" value="YVTN repeat-like/Quinoprotein amine dehydrogenase"/>
    <property type="match status" value="2"/>
</dbReference>
<feature type="domain" description="EML-like first beta-propeller" evidence="8">
    <location>
        <begin position="252"/>
        <end position="514"/>
    </location>
</feature>
<dbReference type="Pfam" id="PF23414">
    <property type="entry name" value="Beta-prop_EML_2"/>
    <property type="match status" value="1"/>
</dbReference>
<dbReference type="AlphaFoldDB" id="A0AAY4AJG5"/>
<evidence type="ECO:0000259" key="8">
    <source>
        <dbReference type="Pfam" id="PF23409"/>
    </source>
</evidence>
<reference evidence="10" key="3">
    <citation type="submission" date="2025-09" db="UniProtKB">
        <authorList>
            <consortium name="Ensembl"/>
        </authorList>
    </citation>
    <scope>IDENTIFICATION</scope>
</reference>
<dbReference type="InterPro" id="IPR055439">
    <property type="entry name" value="Beta-prop_EML_1st"/>
</dbReference>
<dbReference type="InterPro" id="IPR055442">
    <property type="entry name" value="Beta-prop_EML-like_2nd"/>
</dbReference>
<sequence>MSEQWAAMTGARGAVCGDGALLSGTSGAPWWIGIRTGNLLTAAPFQLYIRLYNDVSAGSSAELPDRMSLMDVRLQAQEDEITLLKSSLADALRKLHVLDQQIPLIKQHLIAGMEPVLLPDVLVSGFSPAGFGSRIGRMRVTASHIAANRMTAATSTTCHFKRSTKQTQSIGTNEDWSIKMFIRGRPITMYIPSNILNYEDLKMDLPPEKLDLDWVYGYRGRDCRANLYVLPSGEAVYFIACVVVLYHITNRTQRHYRKHTDCVRCLAIHPDKVRVATGQTAGVDKDGKPFVYIWDSTTLATLHQIGLGTFERGVGSVAFSQADGGAFLCVIDDSNEHMLSVWDWAKQSRQVEVKSTNEAVLAVEFNPSDSNIIISCGKSHVYFWTLSAGTVTKKQGIFGKYKKPKFILCFVFSLTGDVLTGDSEGNILTWGKSTFQIMRQTRAHEGSVFTLCVLQGGALLSGGGKDRRIIRWSADLAPERECEIPEQFGAVRTIGNVDGEELLVGTTRNAILRGTFSDGFVAIVQGHVDEMWGLATHPFQNIFLTCGNDRQVCLWNSEEHSMDWSTTLEESGLCADFCPNGAVVSVGLNTARWVVMDLQTRQIVSDLTDGNEQLSVMRYSPDGSFLAVGSHDNFIYIYSVTESGRRYTRFGKCTGHSSFITHLDWSKDGKYIMSNSGDYEILYWDVAGGCKLLRNRYESKDREWASYTCVLGFHVMGVWLEGSDGTDINALCRSHDEKLVAVADDFCKVHLFQYPCPKPKAPSHRYEGHGSHVTNVCFTHSDSHLLSMGGKDTCVLQWRVRGGGGARDGRASASSTSTSSPEPST</sequence>
<organism evidence="10 11">
    <name type="scientific">Denticeps clupeoides</name>
    <name type="common">denticle herring</name>
    <dbReference type="NCBI Taxonomy" id="299321"/>
    <lineage>
        <taxon>Eukaryota</taxon>
        <taxon>Metazoa</taxon>
        <taxon>Chordata</taxon>
        <taxon>Craniata</taxon>
        <taxon>Vertebrata</taxon>
        <taxon>Euteleostomi</taxon>
        <taxon>Actinopterygii</taxon>
        <taxon>Neopterygii</taxon>
        <taxon>Teleostei</taxon>
        <taxon>Clupei</taxon>
        <taxon>Clupeiformes</taxon>
        <taxon>Denticipitoidei</taxon>
        <taxon>Denticipitidae</taxon>
        <taxon>Denticeps</taxon>
    </lineage>
</organism>
<dbReference type="CDD" id="cd21949">
    <property type="entry name" value="TD_EMAP3"/>
    <property type="match status" value="1"/>
</dbReference>
<evidence type="ECO:0000256" key="4">
    <source>
        <dbReference type="ARBA" id="ARBA00022737"/>
    </source>
</evidence>
<reference evidence="10 11" key="1">
    <citation type="submission" date="2020-06" db="EMBL/GenBank/DDBJ databases">
        <authorList>
            <consortium name="Wellcome Sanger Institute Data Sharing"/>
        </authorList>
    </citation>
    <scope>NUCLEOTIDE SEQUENCE [LARGE SCALE GENOMIC DNA]</scope>
</reference>
<evidence type="ECO:0000313" key="11">
    <source>
        <dbReference type="Proteomes" id="UP000694580"/>
    </source>
</evidence>
<evidence type="ECO:0000256" key="7">
    <source>
        <dbReference type="SAM" id="Phobius"/>
    </source>
</evidence>
<dbReference type="InterPro" id="IPR015943">
    <property type="entry name" value="WD40/YVTN_repeat-like_dom_sf"/>
</dbReference>
<feature type="region of interest" description="Disordered" evidence="6">
    <location>
        <begin position="803"/>
        <end position="825"/>
    </location>
</feature>
<dbReference type="Pfam" id="PF03451">
    <property type="entry name" value="HELP"/>
    <property type="match status" value="1"/>
</dbReference>
<dbReference type="InterPro" id="IPR050630">
    <property type="entry name" value="WD_repeat_EMAP"/>
</dbReference>
<keyword evidence="7" id="KW-0812">Transmembrane</keyword>
<dbReference type="PANTHER" id="PTHR13720:SF15">
    <property type="entry name" value="ECHINODERM MICROTUBULE-ASSOCIATED PROTEIN-LIKE 3"/>
    <property type="match status" value="1"/>
</dbReference>
<keyword evidence="2 5" id="KW-0853">WD repeat</keyword>
<evidence type="ECO:0000256" key="6">
    <source>
        <dbReference type="SAM" id="MobiDB-lite"/>
    </source>
</evidence>
<dbReference type="InterPro" id="IPR005108">
    <property type="entry name" value="HELP"/>
</dbReference>
<dbReference type="GO" id="GO:0000226">
    <property type="term" value="P:microtubule cytoskeleton organization"/>
    <property type="evidence" value="ECO:0007669"/>
    <property type="project" value="TreeGrafter"/>
</dbReference>
<reference evidence="10" key="2">
    <citation type="submission" date="2025-08" db="UniProtKB">
        <authorList>
            <consortium name="Ensembl"/>
        </authorList>
    </citation>
    <scope>IDENTIFICATION</scope>
</reference>
<dbReference type="SMART" id="SM00320">
    <property type="entry name" value="WD40"/>
    <property type="match status" value="7"/>
</dbReference>
<dbReference type="InterPro" id="IPR011047">
    <property type="entry name" value="Quinoprotein_ADH-like_sf"/>
</dbReference>
<protein>
    <recommendedName>
        <fullName evidence="12">HELP domain-containing protein</fullName>
    </recommendedName>
</protein>
<dbReference type="PROSITE" id="PS50294">
    <property type="entry name" value="WD_REPEATS_REGION"/>
    <property type="match status" value="1"/>
</dbReference>
<comment type="similarity">
    <text evidence="1">Belongs to the WD repeat EMAP family.</text>
</comment>
<dbReference type="GO" id="GO:0008017">
    <property type="term" value="F:microtubule binding"/>
    <property type="evidence" value="ECO:0007669"/>
    <property type="project" value="TreeGrafter"/>
</dbReference>
<dbReference type="GO" id="GO:0051301">
    <property type="term" value="P:cell division"/>
    <property type="evidence" value="ECO:0007669"/>
    <property type="project" value="UniProtKB-KW"/>
</dbReference>
<feature type="compositionally biased region" description="Low complexity" evidence="6">
    <location>
        <begin position="811"/>
        <end position="825"/>
    </location>
</feature>